<sequence>MRQLFLTITVLSVLLLQAKAQTNVTGIYTDYNGFWHSAAGNINSVQPDNSHNLLAFKVGSTTYSTGVNDGVLLTNNIAFSAAEFKALPVASIPSAGVLGVGYNYGGFAGQPTGQPVPVTNNFATYLMDGTQGLDLGTGIYNSPVGAERQYTVSSANASAIGGSPDIIINQIGQPPSSTENDILRFYDAAGNTVGNTVTVDVSTLPIVGIGNWKFYQPANPPTYEAGLQGVRDIRFLTFDLSDFGITAANIGNITGFGHTLSGKSDQAFTAYNSASLVLYQTISGTVHINPDGGTPSGPGYSNGAIITLLDNNNNVIATTTTDGSGNYSFPNIAPGNYTIRLSVPSNYAITGASDGGIDNLITVSITNAPFTASFGIVIPTPLPISLLNFDTYKKGKSALLLWATAKEQNNKGFEIERSTDSKNWVTIGFVATQAENGNSNIKSDYNFTDNNPGNAQNFYRLKQVDLDGTYEYSPVRLIAFDKKNNINIYPNPIINRVTIAGVQVGEKINILDVSGRIVYQETSKDVIVNIPLNKLSAGNYLITIISIDGSVSSYKVVKSK</sequence>
<dbReference type="Pfam" id="PF17210">
    <property type="entry name" value="SdrD_B"/>
    <property type="match status" value="1"/>
</dbReference>
<evidence type="ECO:0000256" key="2">
    <source>
        <dbReference type="ARBA" id="ARBA00022525"/>
    </source>
</evidence>
<organism evidence="7 8">
    <name type="scientific">Polluticaenibacter yanchengensis</name>
    <dbReference type="NCBI Taxonomy" id="3014562"/>
    <lineage>
        <taxon>Bacteria</taxon>
        <taxon>Pseudomonadati</taxon>
        <taxon>Bacteroidota</taxon>
        <taxon>Chitinophagia</taxon>
        <taxon>Chitinophagales</taxon>
        <taxon>Chitinophagaceae</taxon>
        <taxon>Polluticaenibacter</taxon>
    </lineage>
</organism>
<comment type="caution">
    <text evidence="7">The sequence shown here is derived from an EMBL/GenBank/DDBJ whole genome shotgun (WGS) entry which is preliminary data.</text>
</comment>
<gene>
    <name evidence="7" type="ORF">O3P16_03340</name>
</gene>
<dbReference type="Pfam" id="PF18962">
    <property type="entry name" value="Por_Secre_tail"/>
    <property type="match status" value="1"/>
</dbReference>
<feature type="domain" description="SD-repeat containing protein B" evidence="5">
    <location>
        <begin position="302"/>
        <end position="356"/>
    </location>
</feature>
<dbReference type="EMBL" id="JAQGEF010000003">
    <property type="protein sequence ID" value="MDA3613830.1"/>
    <property type="molecule type" value="Genomic_DNA"/>
</dbReference>
<dbReference type="InterPro" id="IPR033764">
    <property type="entry name" value="Sdr_B"/>
</dbReference>
<keyword evidence="8" id="KW-1185">Reference proteome</keyword>
<reference evidence="7 8" key="1">
    <citation type="submission" date="2022-12" db="EMBL/GenBank/DDBJ databases">
        <title>Chitinophagaceae gen. sp. nov., a new member of the family Chitinophagaceae, isolated from soil in a chemical factory.</title>
        <authorList>
            <person name="Ke Z."/>
        </authorList>
    </citation>
    <scope>NUCLEOTIDE SEQUENCE [LARGE SCALE GENOMIC DNA]</scope>
    <source>
        <strain evidence="7 8">LY-5</strain>
    </source>
</reference>
<evidence type="ECO:0000256" key="1">
    <source>
        <dbReference type="ARBA" id="ARBA00004613"/>
    </source>
</evidence>
<dbReference type="InterPro" id="IPR013783">
    <property type="entry name" value="Ig-like_fold"/>
</dbReference>
<feature type="domain" description="Secretion system C-terminal sorting" evidence="6">
    <location>
        <begin position="488"/>
        <end position="555"/>
    </location>
</feature>
<dbReference type="Gene3D" id="2.60.40.10">
    <property type="entry name" value="Immunoglobulins"/>
    <property type="match status" value="2"/>
</dbReference>
<name>A0ABT4UGC8_9BACT</name>
<dbReference type="Proteomes" id="UP001210231">
    <property type="component" value="Unassembled WGS sequence"/>
</dbReference>
<keyword evidence="2" id="KW-0964">Secreted</keyword>
<protein>
    <submittedName>
        <fullName evidence="7">T9SS type A sorting domain-containing protein</fullName>
    </submittedName>
</protein>
<dbReference type="SUPFAM" id="SSF117074">
    <property type="entry name" value="Hypothetical protein PA1324"/>
    <property type="match status" value="1"/>
</dbReference>
<feature type="chain" id="PRO_5045682339" evidence="4">
    <location>
        <begin position="21"/>
        <end position="560"/>
    </location>
</feature>
<evidence type="ECO:0000313" key="7">
    <source>
        <dbReference type="EMBL" id="MDA3613830.1"/>
    </source>
</evidence>
<comment type="subcellular location">
    <subcellularLocation>
        <location evidence="1">Secreted</location>
    </subcellularLocation>
</comment>
<evidence type="ECO:0000256" key="3">
    <source>
        <dbReference type="ARBA" id="ARBA00022729"/>
    </source>
</evidence>
<accession>A0ABT4UGC8</accession>
<dbReference type="InterPro" id="IPR026444">
    <property type="entry name" value="Secre_tail"/>
</dbReference>
<evidence type="ECO:0000259" key="6">
    <source>
        <dbReference type="Pfam" id="PF18962"/>
    </source>
</evidence>
<evidence type="ECO:0000259" key="5">
    <source>
        <dbReference type="Pfam" id="PF17210"/>
    </source>
</evidence>
<evidence type="ECO:0000256" key="4">
    <source>
        <dbReference type="SAM" id="SignalP"/>
    </source>
</evidence>
<keyword evidence="3 4" id="KW-0732">Signal</keyword>
<evidence type="ECO:0000313" key="8">
    <source>
        <dbReference type="Proteomes" id="UP001210231"/>
    </source>
</evidence>
<proteinExistence type="predicted"/>
<dbReference type="NCBIfam" id="TIGR04183">
    <property type="entry name" value="Por_Secre_tail"/>
    <property type="match status" value="1"/>
</dbReference>
<feature type="signal peptide" evidence="4">
    <location>
        <begin position="1"/>
        <end position="20"/>
    </location>
</feature>
<dbReference type="RefSeq" id="WP_407030160.1">
    <property type="nucleotide sequence ID" value="NZ_JAQGEF010000003.1"/>
</dbReference>